<dbReference type="Gene3D" id="3.40.50.10320">
    <property type="entry name" value="LmbE-like"/>
    <property type="match status" value="1"/>
</dbReference>
<dbReference type="SUPFAM" id="SSF102588">
    <property type="entry name" value="LmbE-like"/>
    <property type="match status" value="1"/>
</dbReference>
<feature type="compositionally biased region" description="Basic and acidic residues" evidence="1">
    <location>
        <begin position="257"/>
        <end position="268"/>
    </location>
</feature>
<keyword evidence="3" id="KW-1185">Reference proteome</keyword>
<organism evidence="2 3">
    <name type="scientific">Svornostia abyssi</name>
    <dbReference type="NCBI Taxonomy" id="2898438"/>
    <lineage>
        <taxon>Bacteria</taxon>
        <taxon>Bacillati</taxon>
        <taxon>Actinomycetota</taxon>
        <taxon>Thermoleophilia</taxon>
        <taxon>Solirubrobacterales</taxon>
        <taxon>Baekduiaceae</taxon>
        <taxon>Svornostia</taxon>
    </lineage>
</organism>
<evidence type="ECO:0000256" key="1">
    <source>
        <dbReference type="SAM" id="MobiDB-lite"/>
    </source>
</evidence>
<dbReference type="PANTHER" id="PTHR12993">
    <property type="entry name" value="N-ACETYLGLUCOSAMINYL-PHOSPHATIDYLINOSITOL DE-N-ACETYLASE-RELATED"/>
    <property type="match status" value="1"/>
</dbReference>
<dbReference type="PANTHER" id="PTHR12993:SF11">
    <property type="entry name" value="N-ACETYLGLUCOSAMINYL-PHOSPHATIDYLINOSITOL DE-N-ACETYLASE"/>
    <property type="match status" value="1"/>
</dbReference>
<dbReference type="EMBL" id="CP088295">
    <property type="protein sequence ID" value="UUY03478.1"/>
    <property type="molecule type" value="Genomic_DNA"/>
</dbReference>
<dbReference type="Pfam" id="PF02585">
    <property type="entry name" value="PIG-L"/>
    <property type="match status" value="1"/>
</dbReference>
<name>A0ABY5PFR2_9ACTN</name>
<gene>
    <name evidence="2" type="ORF">LRS13_22860</name>
</gene>
<reference evidence="3" key="1">
    <citation type="submission" date="2021-11" db="EMBL/GenBank/DDBJ databases">
        <title>Cultivation dependent microbiological survey of springs from the worlds oldest radium mine currently devoted to the extraction of radon-saturated water.</title>
        <authorList>
            <person name="Kapinusova G."/>
            <person name="Smrhova T."/>
            <person name="Strejcek M."/>
            <person name="Suman J."/>
            <person name="Jani K."/>
            <person name="Pajer P."/>
            <person name="Uhlik O."/>
        </authorList>
    </citation>
    <scope>NUCLEOTIDE SEQUENCE [LARGE SCALE GENOMIC DNA]</scope>
    <source>
        <strain evidence="3">J379</strain>
    </source>
</reference>
<sequence>MASPPPHAPTVLHVAPHPDDECLGAGPTLLALRAHGWRVVNLACSYGSAEAAPRRRDELTRACSVLGFELRDLEPTAPLRSSEAQATIARGVGAALDELAPALVVGPDPHDAHPAHEAVGRGVRDALHTREVRPRWWCWNLWGAAARPTLFAPCAPMHLDTVAQALREHAGEVARTDYVAALYARARLQATLGGELVFGWGATPPGGVEGADLLTEVLTDRTPGWQAAAPRRLDPADPLASAAPGHDLGGLLWEPSPRARAERAEPDA</sequence>
<proteinExistence type="predicted"/>
<dbReference type="Proteomes" id="UP001058860">
    <property type="component" value="Chromosome"/>
</dbReference>
<accession>A0ABY5PFR2</accession>
<feature type="region of interest" description="Disordered" evidence="1">
    <location>
        <begin position="228"/>
        <end position="268"/>
    </location>
</feature>
<protein>
    <submittedName>
        <fullName evidence="2">PIG-L family deacetylase</fullName>
    </submittedName>
</protein>
<evidence type="ECO:0000313" key="2">
    <source>
        <dbReference type="EMBL" id="UUY03478.1"/>
    </source>
</evidence>
<dbReference type="InterPro" id="IPR003737">
    <property type="entry name" value="GlcNAc_PI_deacetylase-related"/>
</dbReference>
<evidence type="ECO:0000313" key="3">
    <source>
        <dbReference type="Proteomes" id="UP001058860"/>
    </source>
</evidence>
<dbReference type="InterPro" id="IPR024078">
    <property type="entry name" value="LmbE-like_dom_sf"/>
</dbReference>
<dbReference type="RefSeq" id="WP_353863983.1">
    <property type="nucleotide sequence ID" value="NZ_CP088295.1"/>
</dbReference>